<dbReference type="OrthoDB" id="9803716at2"/>
<dbReference type="STRING" id="1123243.SAMN02745190_01695"/>
<dbReference type="EMBL" id="FQUG01000006">
    <property type="protein sequence ID" value="SHF03082.1"/>
    <property type="molecule type" value="Genomic_DNA"/>
</dbReference>
<accession>A0A1M4YC41</accession>
<organism evidence="1 2">
    <name type="scientific">Schwartzia succinivorans DSM 10502</name>
    <dbReference type="NCBI Taxonomy" id="1123243"/>
    <lineage>
        <taxon>Bacteria</taxon>
        <taxon>Bacillati</taxon>
        <taxon>Bacillota</taxon>
        <taxon>Negativicutes</taxon>
        <taxon>Selenomonadales</taxon>
        <taxon>Selenomonadaceae</taxon>
        <taxon>Schwartzia</taxon>
    </lineage>
</organism>
<evidence type="ECO:0000313" key="1">
    <source>
        <dbReference type="EMBL" id="SHF03082.1"/>
    </source>
</evidence>
<proteinExistence type="predicted"/>
<dbReference type="RefSeq" id="WP_072935791.1">
    <property type="nucleotide sequence ID" value="NZ_FQUG01000006.1"/>
</dbReference>
<keyword evidence="2" id="KW-1185">Reference proteome</keyword>
<sequence length="427" mass="49467">MNVVDRDFAFMMDLFNCILVIKNNVGLDSYSEYEKAVKEQFLENTLYNFTPDDISSIKRVIYPVWCGLCRCPANEFPDENVLESILHEIYHEVYNSSFSYERWEEKYIKEHPQCLGCDYILDIAYNMIRVYVAPTTDDDVSSPYRLSEIDQLYEDVKEYKSSKHAKDMLEFISRFPDIAPYNAMLVHMQKPGSQFVATAKKWKDYYNRIPRPGARPLVILKNFGPVAFVYELEDTEGDPIPDNIRPFRAEGDVSRVTLRNLTENLSREGIRIVYQDYGTSFAGFIKKAAEAKKTMLHVSKNKSVQVELRYEMVINNNLGDTSTAATIFHEMGHFFCGHLREYEEKYLPRRVSNLSIAAKEFEAEAVCWLVCKRLGIKNPSEDYLNGYLDHNERIPDGISFDAVLKAAGRVESMLYNGYTIRKEIIPK</sequence>
<dbReference type="Proteomes" id="UP000184404">
    <property type="component" value="Unassembled WGS sequence"/>
</dbReference>
<name>A0A1M4YC41_9FIRM</name>
<protein>
    <submittedName>
        <fullName evidence="1">Uncharacterized protein</fullName>
    </submittedName>
</protein>
<reference evidence="1 2" key="1">
    <citation type="submission" date="2016-11" db="EMBL/GenBank/DDBJ databases">
        <authorList>
            <person name="Jaros S."/>
            <person name="Januszkiewicz K."/>
            <person name="Wedrychowicz H."/>
        </authorList>
    </citation>
    <scope>NUCLEOTIDE SEQUENCE [LARGE SCALE GENOMIC DNA]</scope>
    <source>
        <strain evidence="1 2">DSM 10502</strain>
    </source>
</reference>
<evidence type="ECO:0000313" key="2">
    <source>
        <dbReference type="Proteomes" id="UP000184404"/>
    </source>
</evidence>
<dbReference type="AlphaFoldDB" id="A0A1M4YC41"/>
<gene>
    <name evidence="1" type="ORF">SAMN02745190_01695</name>
</gene>